<evidence type="ECO:0000256" key="8">
    <source>
        <dbReference type="SAM" id="Phobius"/>
    </source>
</evidence>
<accession>A0A109RMQ7</accession>
<dbReference type="OrthoDB" id="9792789at2"/>
<dbReference type="KEGG" id="lut:Lupro_00605"/>
<feature type="transmembrane region" description="Helical" evidence="8">
    <location>
        <begin position="90"/>
        <end position="107"/>
    </location>
</feature>
<sequence length="466" mass="54437">MKLFSKKISPYLSIVIGLILFRAFLNYAIPLMDKTEARYANIARIMAETNNWITPQIDYGVPFWAKPPLSTWLSAISFELFGVNEFAARLPYLLLSILMVLLIGKYAKRKGLDFFIPGVILLTIPEFLIHAGVVSTDTALAFCVTLVMISFWEGINNKQKIWKYLFFVGIGLGLLAKGPIIIILTGPPIFIWLVVFKEFKNLWKFFPWILGILITAIIAIPWYYLAEQKTPGFIDYFIVGEHFKRFLDSSWKGDKYGFPKSQPLGMIWIFLVLFALPWIQITIRKLWKNKTVIFKNKWVTFLLFWLLWTPLFFTVSKSLIHPYILPVMVPIALLITHWWKTILHRKKIIIGSLFFPFIALLFYIGLTISDKKEFYINTDKYLIENTADNNIPIYHWQNKSYSGQFYTKGNMKTIENTHKLKEAFKTKNPFLIIIPTKKIKNIDNQEMSLLKKIDSNYKKGIYIFKK</sequence>
<proteinExistence type="predicted"/>
<dbReference type="Pfam" id="PF02366">
    <property type="entry name" value="PMT"/>
    <property type="match status" value="1"/>
</dbReference>
<evidence type="ECO:0000256" key="5">
    <source>
        <dbReference type="ARBA" id="ARBA00022692"/>
    </source>
</evidence>
<dbReference type="InterPro" id="IPR050297">
    <property type="entry name" value="LipidA_mod_glycosyltrf_83"/>
</dbReference>
<reference evidence="11" key="1">
    <citation type="submission" date="2015-12" db="EMBL/GenBank/DDBJ databases">
        <title>Complete genome sequence of Lutibacter profundus strain LP1.</title>
        <authorList>
            <person name="Wissuwa J."/>
            <person name="Le Moine Bauer S."/>
            <person name="Stokke R."/>
            <person name="Dahle H."/>
            <person name="Steen I.H."/>
        </authorList>
    </citation>
    <scope>NUCLEOTIDE SEQUENCE [LARGE SCALE GENOMIC DNA]</scope>
    <source>
        <strain evidence="11">LP1</strain>
    </source>
</reference>
<keyword evidence="2" id="KW-1003">Cell membrane</keyword>
<dbReference type="GO" id="GO:0010041">
    <property type="term" value="P:response to iron(III) ion"/>
    <property type="evidence" value="ECO:0007669"/>
    <property type="project" value="TreeGrafter"/>
</dbReference>
<dbReference type="GO" id="GO:0005886">
    <property type="term" value="C:plasma membrane"/>
    <property type="evidence" value="ECO:0007669"/>
    <property type="project" value="UniProtKB-SubCell"/>
</dbReference>
<keyword evidence="11" id="KW-1185">Reference proteome</keyword>
<evidence type="ECO:0000256" key="6">
    <source>
        <dbReference type="ARBA" id="ARBA00022989"/>
    </source>
</evidence>
<dbReference type="EMBL" id="CP013355">
    <property type="protein sequence ID" value="AMC09852.1"/>
    <property type="molecule type" value="Genomic_DNA"/>
</dbReference>
<gene>
    <name evidence="10" type="ORF">Lupro_00605</name>
</gene>
<dbReference type="GO" id="GO:0016763">
    <property type="term" value="F:pentosyltransferase activity"/>
    <property type="evidence" value="ECO:0007669"/>
    <property type="project" value="TreeGrafter"/>
</dbReference>
<feature type="transmembrane region" description="Helical" evidence="8">
    <location>
        <begin position="12"/>
        <end position="29"/>
    </location>
</feature>
<comment type="subcellular location">
    <subcellularLocation>
        <location evidence="1">Cell membrane</location>
        <topology evidence="1">Multi-pass membrane protein</topology>
    </subcellularLocation>
</comment>
<keyword evidence="4 10" id="KW-0808">Transferase</keyword>
<evidence type="ECO:0000313" key="11">
    <source>
        <dbReference type="Proteomes" id="UP000059672"/>
    </source>
</evidence>
<dbReference type="PANTHER" id="PTHR33908:SF3">
    <property type="entry name" value="UNDECAPRENYL PHOSPHATE-ALPHA-4-AMINO-4-DEOXY-L-ARABINOSE ARABINOSYL TRANSFERASE"/>
    <property type="match status" value="1"/>
</dbReference>
<feature type="transmembrane region" description="Helical" evidence="8">
    <location>
        <begin position="295"/>
        <end position="313"/>
    </location>
</feature>
<dbReference type="GO" id="GO:0006493">
    <property type="term" value="P:protein O-linked glycosylation"/>
    <property type="evidence" value="ECO:0007669"/>
    <property type="project" value="InterPro"/>
</dbReference>
<dbReference type="Proteomes" id="UP000059672">
    <property type="component" value="Chromosome"/>
</dbReference>
<evidence type="ECO:0000256" key="4">
    <source>
        <dbReference type="ARBA" id="ARBA00022679"/>
    </source>
</evidence>
<feature type="transmembrane region" description="Helical" evidence="8">
    <location>
        <begin position="127"/>
        <end position="152"/>
    </location>
</feature>
<feature type="domain" description="ArnT-like N-terminal" evidence="9">
    <location>
        <begin position="33"/>
        <end position="237"/>
    </location>
</feature>
<evidence type="ECO:0000313" key="10">
    <source>
        <dbReference type="EMBL" id="AMC09852.1"/>
    </source>
</evidence>
<dbReference type="STRING" id="1622118.Lupro_00605"/>
<dbReference type="GO" id="GO:0000030">
    <property type="term" value="F:mannosyltransferase activity"/>
    <property type="evidence" value="ECO:0007669"/>
    <property type="project" value="InterPro"/>
</dbReference>
<keyword evidence="6 8" id="KW-1133">Transmembrane helix</keyword>
<feature type="transmembrane region" description="Helical" evidence="8">
    <location>
        <begin position="348"/>
        <end position="366"/>
    </location>
</feature>
<dbReference type="GO" id="GO:0009103">
    <property type="term" value="P:lipopolysaccharide biosynthetic process"/>
    <property type="evidence" value="ECO:0007669"/>
    <property type="project" value="UniProtKB-ARBA"/>
</dbReference>
<evidence type="ECO:0000259" key="9">
    <source>
        <dbReference type="Pfam" id="PF02366"/>
    </source>
</evidence>
<evidence type="ECO:0000256" key="7">
    <source>
        <dbReference type="ARBA" id="ARBA00023136"/>
    </source>
</evidence>
<feature type="transmembrane region" description="Helical" evidence="8">
    <location>
        <begin position="164"/>
        <end position="193"/>
    </location>
</feature>
<keyword evidence="5 8" id="KW-0812">Transmembrane</keyword>
<feature type="transmembrane region" description="Helical" evidence="8">
    <location>
        <begin position="205"/>
        <end position="225"/>
    </location>
</feature>
<name>A0A109RMQ7_9FLAO</name>
<dbReference type="PANTHER" id="PTHR33908">
    <property type="entry name" value="MANNOSYLTRANSFERASE YKCB-RELATED"/>
    <property type="match status" value="1"/>
</dbReference>
<keyword evidence="7 8" id="KW-0472">Membrane</keyword>
<dbReference type="InterPro" id="IPR003342">
    <property type="entry name" value="ArnT-like_N"/>
</dbReference>
<evidence type="ECO:0000256" key="2">
    <source>
        <dbReference type="ARBA" id="ARBA00022475"/>
    </source>
</evidence>
<reference evidence="10 11" key="2">
    <citation type="journal article" date="2016" name="Int. J. Syst. Evol. Microbiol.">
        <title>Lutibacter profundi sp. nov., isolated from a deep-sea hydrothermal system on the Arctic Mid-Ocean Ridge and emended description of the genus Lutibacter.</title>
        <authorList>
            <person name="Le Moine Bauer S."/>
            <person name="Roalkvam I."/>
            <person name="Steen I.H."/>
            <person name="Dahle H."/>
        </authorList>
    </citation>
    <scope>NUCLEOTIDE SEQUENCE [LARGE SCALE GENOMIC DNA]</scope>
    <source>
        <strain evidence="10 11">LP1</strain>
    </source>
</reference>
<feature type="transmembrane region" description="Helical" evidence="8">
    <location>
        <begin position="265"/>
        <end position="283"/>
    </location>
</feature>
<evidence type="ECO:0000256" key="1">
    <source>
        <dbReference type="ARBA" id="ARBA00004651"/>
    </source>
</evidence>
<protein>
    <submittedName>
        <fullName evidence="10">Glycosyltransferase</fullName>
    </submittedName>
</protein>
<dbReference type="AlphaFoldDB" id="A0A109RMQ7"/>
<dbReference type="PATRIC" id="fig|1622118.3.peg.124"/>
<keyword evidence="3" id="KW-0328">Glycosyltransferase</keyword>
<feature type="transmembrane region" description="Helical" evidence="8">
    <location>
        <begin position="319"/>
        <end position="336"/>
    </location>
</feature>
<organism evidence="10 11">
    <name type="scientific">Lutibacter profundi</name>
    <dbReference type="NCBI Taxonomy" id="1622118"/>
    <lineage>
        <taxon>Bacteria</taxon>
        <taxon>Pseudomonadati</taxon>
        <taxon>Bacteroidota</taxon>
        <taxon>Flavobacteriia</taxon>
        <taxon>Flavobacteriales</taxon>
        <taxon>Flavobacteriaceae</taxon>
        <taxon>Lutibacter</taxon>
    </lineage>
</organism>
<evidence type="ECO:0000256" key="3">
    <source>
        <dbReference type="ARBA" id="ARBA00022676"/>
    </source>
</evidence>